<keyword evidence="2" id="KW-0813">Transport</keyword>
<dbReference type="GO" id="GO:0005774">
    <property type="term" value="C:vacuolar membrane"/>
    <property type="evidence" value="ECO:0007669"/>
    <property type="project" value="UniProtKB-SubCell"/>
</dbReference>
<dbReference type="STRING" id="667725.A0A0L0G003"/>
<dbReference type="Proteomes" id="UP000054560">
    <property type="component" value="Unassembled WGS sequence"/>
</dbReference>
<dbReference type="PROSITE" id="PS50929">
    <property type="entry name" value="ABC_TM1F"/>
    <property type="match status" value="1"/>
</dbReference>
<dbReference type="EMBL" id="KQ241952">
    <property type="protein sequence ID" value="KNC82174.1"/>
    <property type="molecule type" value="Genomic_DNA"/>
</dbReference>
<keyword evidence="8 10" id="KW-0472">Membrane</keyword>
<dbReference type="InterPro" id="IPR027417">
    <property type="entry name" value="P-loop_NTPase"/>
</dbReference>
<dbReference type="AlphaFoldDB" id="A0A0L0G003"/>
<evidence type="ECO:0000256" key="6">
    <source>
        <dbReference type="ARBA" id="ARBA00022840"/>
    </source>
</evidence>
<dbReference type="InterPro" id="IPR017871">
    <property type="entry name" value="ABC_transporter-like_CS"/>
</dbReference>
<evidence type="ECO:0000313" key="14">
    <source>
        <dbReference type="Proteomes" id="UP000054560"/>
    </source>
</evidence>
<keyword evidence="7 10" id="KW-1133">Transmembrane helix</keyword>
<dbReference type="PANTHER" id="PTHR24223">
    <property type="entry name" value="ATP-BINDING CASSETTE SUB-FAMILY C"/>
    <property type="match status" value="1"/>
</dbReference>
<evidence type="ECO:0000256" key="9">
    <source>
        <dbReference type="SAM" id="MobiDB-lite"/>
    </source>
</evidence>
<sequence length="701" mass="76821">MGARSPTSIHRTYPHLVVEHSSQDTDQIDHYLPTTFEHWMGTMAGVISILMLICVVFPWFLIAFFPIIILYMVLQQFYRRSSREIQRLESTSRSPIYQHFNETLSGVATIRSYKQQDRFIAFNRRMVNINNRSYNILQIGNRWLQLRLELLGLVVMLCASFFSVTGRANDLNPSLSALVLTYALSVVSVMNWAVRMATETETKMTSVERVMEYSTLDDAEASDQSDDAAKPPADWPSSGSFTMNNLCMRYADDLPLALDDVTINVPAGSKVGVVGRTGSGKSSMVVSLFRMVEAASGSICVDGVDISSLGLKDLRARIGIIPQVLSTLLVTGTTREHVISPTLSESHLLFKHHSVNSIFKHHSVNSISKHHSVNSISKHHSVNSTIQPCPAVLKMSSSQGFGLDPVLFSQQLGGGKQSVFGSVGGIRFNLDPEGKFTEEELWEALEHAQMAGFVRSLPNGLDAQVSENGENFSVGQRQLICLARALLKKPKLLVLDEATANVDVDTDMLIQRTIRTYLSDVTCLTIAHRLHTIMDADMVIVMDAGRIVENGKPCDLVDLPGGHLASLIAETGPKSEEKLKRIARGEESVIPDASEIESATNRMALLAPVLHDTTGTTTKSPTTSRTRSRAPSHSSTHSQREHVVIVNIADTELDHDSPEDQHSDSSYGEGDALTTGTQIGASLGFTANNDDVLSVASLAVY</sequence>
<dbReference type="PROSITE" id="PS50893">
    <property type="entry name" value="ABC_TRANSPORTER_2"/>
    <property type="match status" value="1"/>
</dbReference>
<dbReference type="GO" id="GO:0005524">
    <property type="term" value="F:ATP binding"/>
    <property type="evidence" value="ECO:0007669"/>
    <property type="project" value="UniProtKB-KW"/>
</dbReference>
<dbReference type="Gene3D" id="3.40.50.300">
    <property type="entry name" value="P-loop containing nucleotide triphosphate hydrolases"/>
    <property type="match status" value="2"/>
</dbReference>
<dbReference type="InterPro" id="IPR003593">
    <property type="entry name" value="AAA+_ATPase"/>
</dbReference>
<dbReference type="Pfam" id="PF00005">
    <property type="entry name" value="ABC_tran"/>
    <property type="match status" value="1"/>
</dbReference>
<protein>
    <recommendedName>
        <fullName evidence="15">ABC transporter domain-containing protein</fullName>
    </recommendedName>
</protein>
<dbReference type="FunFam" id="3.40.50.300:FF:003492">
    <property type="entry name" value="AGAP012735-PA"/>
    <property type="match status" value="1"/>
</dbReference>
<feature type="compositionally biased region" description="Basic and acidic residues" evidence="9">
    <location>
        <begin position="654"/>
        <end position="663"/>
    </location>
</feature>
<dbReference type="GeneID" id="25906036"/>
<keyword evidence="3 10" id="KW-0812">Transmembrane</keyword>
<evidence type="ECO:0000259" key="12">
    <source>
        <dbReference type="PROSITE" id="PS50929"/>
    </source>
</evidence>
<feature type="domain" description="ABC transmembrane type-1" evidence="12">
    <location>
        <begin position="22"/>
        <end position="202"/>
    </location>
</feature>
<dbReference type="InterPro" id="IPR011527">
    <property type="entry name" value="ABC1_TM_dom"/>
</dbReference>
<feature type="transmembrane region" description="Helical" evidence="10">
    <location>
        <begin position="174"/>
        <end position="194"/>
    </location>
</feature>
<evidence type="ECO:0000259" key="11">
    <source>
        <dbReference type="PROSITE" id="PS50893"/>
    </source>
</evidence>
<dbReference type="InterPro" id="IPR036640">
    <property type="entry name" value="ABC1_TM_sf"/>
</dbReference>
<evidence type="ECO:0000256" key="1">
    <source>
        <dbReference type="ARBA" id="ARBA00004128"/>
    </source>
</evidence>
<evidence type="ECO:0000256" key="7">
    <source>
        <dbReference type="ARBA" id="ARBA00022989"/>
    </source>
</evidence>
<name>A0A0L0G003_9EUKA</name>
<dbReference type="PROSITE" id="PS00211">
    <property type="entry name" value="ABC_TRANSPORTER_1"/>
    <property type="match status" value="1"/>
</dbReference>
<comment type="subcellular location">
    <subcellularLocation>
        <location evidence="1">Vacuole membrane</location>
        <topology evidence="1">Multi-pass membrane protein</topology>
    </subcellularLocation>
</comment>
<proteinExistence type="predicted"/>
<organism evidence="13 14">
    <name type="scientific">Sphaeroforma arctica JP610</name>
    <dbReference type="NCBI Taxonomy" id="667725"/>
    <lineage>
        <taxon>Eukaryota</taxon>
        <taxon>Ichthyosporea</taxon>
        <taxon>Ichthyophonida</taxon>
        <taxon>Sphaeroforma</taxon>
    </lineage>
</organism>
<dbReference type="SUPFAM" id="SSF52540">
    <property type="entry name" value="P-loop containing nucleoside triphosphate hydrolases"/>
    <property type="match status" value="1"/>
</dbReference>
<feature type="transmembrane region" description="Helical" evidence="10">
    <location>
        <begin position="150"/>
        <end position="168"/>
    </location>
</feature>
<dbReference type="RefSeq" id="XP_014156076.1">
    <property type="nucleotide sequence ID" value="XM_014300601.1"/>
</dbReference>
<gene>
    <name evidence="13" type="ORF">SARC_05532</name>
</gene>
<dbReference type="SMART" id="SM00382">
    <property type="entry name" value="AAA"/>
    <property type="match status" value="1"/>
</dbReference>
<feature type="region of interest" description="Disordered" evidence="9">
    <location>
        <begin position="611"/>
        <end position="642"/>
    </location>
</feature>
<feature type="transmembrane region" description="Helical" evidence="10">
    <location>
        <begin position="46"/>
        <end position="74"/>
    </location>
</feature>
<feature type="domain" description="ABC transporter" evidence="11">
    <location>
        <begin position="241"/>
        <end position="569"/>
    </location>
</feature>
<evidence type="ECO:0000256" key="3">
    <source>
        <dbReference type="ARBA" id="ARBA00022692"/>
    </source>
</evidence>
<dbReference type="GO" id="GO:0016887">
    <property type="term" value="F:ATP hydrolysis activity"/>
    <property type="evidence" value="ECO:0007669"/>
    <property type="project" value="InterPro"/>
</dbReference>
<feature type="region of interest" description="Disordered" evidence="9">
    <location>
        <begin position="654"/>
        <end position="673"/>
    </location>
</feature>
<feature type="compositionally biased region" description="Low complexity" evidence="9">
    <location>
        <begin position="613"/>
        <end position="637"/>
    </location>
</feature>
<evidence type="ECO:0000256" key="10">
    <source>
        <dbReference type="SAM" id="Phobius"/>
    </source>
</evidence>
<dbReference type="CDD" id="cd03244">
    <property type="entry name" value="ABCC_MRP_domain2"/>
    <property type="match status" value="1"/>
</dbReference>
<dbReference type="InterPro" id="IPR003439">
    <property type="entry name" value="ABC_transporter-like_ATP-bd"/>
</dbReference>
<dbReference type="InterPro" id="IPR050173">
    <property type="entry name" value="ABC_transporter_C-like"/>
</dbReference>
<accession>A0A0L0G003</accession>
<dbReference type="Pfam" id="PF00664">
    <property type="entry name" value="ABC_membrane"/>
    <property type="match status" value="1"/>
</dbReference>
<dbReference type="PANTHER" id="PTHR24223:SF443">
    <property type="entry name" value="MULTIDRUG-RESISTANCE LIKE PROTEIN 1, ISOFORM I"/>
    <property type="match status" value="1"/>
</dbReference>
<evidence type="ECO:0000256" key="2">
    <source>
        <dbReference type="ARBA" id="ARBA00022448"/>
    </source>
</evidence>
<keyword evidence="6" id="KW-0067">ATP-binding</keyword>
<evidence type="ECO:0000256" key="8">
    <source>
        <dbReference type="ARBA" id="ARBA00023136"/>
    </source>
</evidence>
<dbReference type="OrthoDB" id="6500128at2759"/>
<dbReference type="GO" id="GO:0140359">
    <property type="term" value="F:ABC-type transporter activity"/>
    <property type="evidence" value="ECO:0007669"/>
    <property type="project" value="InterPro"/>
</dbReference>
<dbReference type="eggNOG" id="KOG0054">
    <property type="taxonomic scope" value="Eukaryota"/>
</dbReference>
<evidence type="ECO:0008006" key="15">
    <source>
        <dbReference type="Google" id="ProtNLM"/>
    </source>
</evidence>
<evidence type="ECO:0000313" key="13">
    <source>
        <dbReference type="EMBL" id="KNC82174.1"/>
    </source>
</evidence>
<reference evidence="13 14" key="1">
    <citation type="submission" date="2011-02" db="EMBL/GenBank/DDBJ databases">
        <title>The Genome Sequence of Sphaeroforma arctica JP610.</title>
        <authorList>
            <consortium name="The Broad Institute Genome Sequencing Platform"/>
            <person name="Russ C."/>
            <person name="Cuomo C."/>
            <person name="Young S.K."/>
            <person name="Zeng Q."/>
            <person name="Gargeya S."/>
            <person name="Alvarado L."/>
            <person name="Berlin A."/>
            <person name="Chapman S.B."/>
            <person name="Chen Z."/>
            <person name="Freedman E."/>
            <person name="Gellesch M."/>
            <person name="Goldberg J."/>
            <person name="Griggs A."/>
            <person name="Gujja S."/>
            <person name="Heilman E."/>
            <person name="Heiman D."/>
            <person name="Howarth C."/>
            <person name="Mehta T."/>
            <person name="Neiman D."/>
            <person name="Pearson M."/>
            <person name="Roberts A."/>
            <person name="Saif S."/>
            <person name="Shea T."/>
            <person name="Shenoy N."/>
            <person name="Sisk P."/>
            <person name="Stolte C."/>
            <person name="Sykes S."/>
            <person name="White J."/>
            <person name="Yandava C."/>
            <person name="Burger G."/>
            <person name="Gray M.W."/>
            <person name="Holland P.W.H."/>
            <person name="King N."/>
            <person name="Lang F.B.F."/>
            <person name="Roger A.J."/>
            <person name="Ruiz-Trillo I."/>
            <person name="Haas B."/>
            <person name="Nusbaum C."/>
            <person name="Birren B."/>
        </authorList>
    </citation>
    <scope>NUCLEOTIDE SEQUENCE [LARGE SCALE GENOMIC DNA]</scope>
    <source>
        <strain evidence="13 14">JP610</strain>
    </source>
</reference>
<dbReference type="Gene3D" id="1.20.1560.10">
    <property type="entry name" value="ABC transporter type 1, transmembrane domain"/>
    <property type="match status" value="1"/>
</dbReference>
<dbReference type="SUPFAM" id="SSF90123">
    <property type="entry name" value="ABC transporter transmembrane region"/>
    <property type="match status" value="1"/>
</dbReference>
<evidence type="ECO:0000256" key="4">
    <source>
        <dbReference type="ARBA" id="ARBA00022737"/>
    </source>
</evidence>
<keyword evidence="14" id="KW-1185">Reference proteome</keyword>
<keyword evidence="4" id="KW-0677">Repeat</keyword>
<keyword evidence="5" id="KW-0547">Nucleotide-binding</keyword>
<evidence type="ECO:0000256" key="5">
    <source>
        <dbReference type="ARBA" id="ARBA00022741"/>
    </source>
</evidence>